<dbReference type="Proteomes" id="UP001231649">
    <property type="component" value="Chromosome 5"/>
</dbReference>
<protein>
    <submittedName>
        <fullName evidence="1">Uncharacterized protein</fullName>
    </submittedName>
</protein>
<evidence type="ECO:0000313" key="2">
    <source>
        <dbReference type="Proteomes" id="UP001231649"/>
    </source>
</evidence>
<proteinExistence type="predicted"/>
<comment type="caution">
    <text evidence="1">The sequence shown here is derived from an EMBL/GenBank/DDBJ whole genome shotgun (WGS) entry which is preliminary data.</text>
</comment>
<dbReference type="EMBL" id="CM056781">
    <property type="protein sequence ID" value="KAJ8734481.1"/>
    <property type="molecule type" value="Genomic_DNA"/>
</dbReference>
<name>A0ACC2R7L0_9NEOP</name>
<sequence>MEASSQKPKKRPTKIEEMTKEQIRQAILKKRECNAKAQQIVESLLETSITEAYFLQCLPDINQAHFDDIIEERSIIHLCGYPLCKKPLSVKDIPKQKYRISLKTNKVYDITARKNFCSNSCYNSAMYIKKQMLTSPLWFREYEKIPTFQLLKLDTVGTMGEEVDVTLIDRVKISEKKPFTSINDFTEASLNEMSTNPPDENESNNISSNSQDQNESNNEQARDNNIQIEFNKAMESINDALASIDLKRNTMNSHKPDTVTEDTKPDIKNSNVATPKQDTEQFNSSNTPLNTTEKELPAKKIVKPTPNPLNIVGEIIEKPEKKIDPILMNPVSTLPEKENKENKSKKKLPLKKQPLVTALTIEVEKCLAEWFTLDTILLLFGEEKVREMVADKGEHIREYLNNFAKGIFYSSNVYDQYQALCKKLNMLELEDRKFDMQTLKRETKPLPDYRMLQEESKKMELKVKAFFSGEIEIPEPVTTEPIQSPEVVEEENPTNLPLVDKNSQNALRRRIVCQHLNKVLPDILLSLGLLSLSISSDIRLLVNTFKLKANNIMFKPIQWMLIAIIFIKLLSLRDKRLEYLLQQPKAYQHMQLLLLSYKQDGGYLDRLISWLTDVDRLLDTSDTQLTIE</sequence>
<keyword evidence="2" id="KW-1185">Reference proteome</keyword>
<accession>A0ACC2R7L0</accession>
<evidence type="ECO:0000313" key="1">
    <source>
        <dbReference type="EMBL" id="KAJ8734481.1"/>
    </source>
</evidence>
<organism evidence="1 2">
    <name type="scientific">Mythimna loreyi</name>
    <dbReference type="NCBI Taxonomy" id="667449"/>
    <lineage>
        <taxon>Eukaryota</taxon>
        <taxon>Metazoa</taxon>
        <taxon>Ecdysozoa</taxon>
        <taxon>Arthropoda</taxon>
        <taxon>Hexapoda</taxon>
        <taxon>Insecta</taxon>
        <taxon>Pterygota</taxon>
        <taxon>Neoptera</taxon>
        <taxon>Endopterygota</taxon>
        <taxon>Lepidoptera</taxon>
        <taxon>Glossata</taxon>
        <taxon>Ditrysia</taxon>
        <taxon>Noctuoidea</taxon>
        <taxon>Noctuidae</taxon>
        <taxon>Noctuinae</taxon>
        <taxon>Hadenini</taxon>
        <taxon>Mythimna</taxon>
    </lineage>
</organism>
<reference evidence="1" key="1">
    <citation type="submission" date="2023-03" db="EMBL/GenBank/DDBJ databases">
        <title>Chromosome-level genomes of two armyworms, Mythimna separata and Mythimna loreyi, provide insights into the biosynthesis and reception of sex pheromones.</title>
        <authorList>
            <person name="Zhao H."/>
        </authorList>
    </citation>
    <scope>NUCLEOTIDE SEQUENCE</scope>
    <source>
        <strain evidence="1">BeijingLab</strain>
    </source>
</reference>
<gene>
    <name evidence="1" type="ORF">PYW08_013731</name>
</gene>